<evidence type="ECO:0000313" key="3">
    <source>
        <dbReference type="EMBL" id="OAF68601.1"/>
    </source>
</evidence>
<evidence type="ECO:0000259" key="2">
    <source>
        <dbReference type="PROSITE" id="PS51253"/>
    </source>
</evidence>
<feature type="domain" description="HTH CENPB-type" evidence="2">
    <location>
        <begin position="19"/>
        <end position="91"/>
    </location>
</feature>
<dbReference type="InterPro" id="IPR009057">
    <property type="entry name" value="Homeodomain-like_sf"/>
</dbReference>
<accession>A0A177B4S6</accession>
<organism evidence="3 4">
    <name type="scientific">Intoshia linei</name>
    <dbReference type="NCBI Taxonomy" id="1819745"/>
    <lineage>
        <taxon>Eukaryota</taxon>
        <taxon>Metazoa</taxon>
        <taxon>Spiralia</taxon>
        <taxon>Lophotrochozoa</taxon>
        <taxon>Mesozoa</taxon>
        <taxon>Orthonectida</taxon>
        <taxon>Rhopaluridae</taxon>
        <taxon>Intoshia</taxon>
    </lineage>
</organism>
<name>A0A177B4S6_9BILA</name>
<comment type="caution">
    <text evidence="3">The sequence shown here is derived from an EMBL/GenBank/DDBJ whole genome shotgun (WGS) entry which is preliminary data.</text>
</comment>
<dbReference type="OrthoDB" id="5919228at2759"/>
<dbReference type="Proteomes" id="UP000078046">
    <property type="component" value="Unassembled WGS sequence"/>
</dbReference>
<evidence type="ECO:0000313" key="4">
    <source>
        <dbReference type="Proteomes" id="UP000078046"/>
    </source>
</evidence>
<dbReference type="SMART" id="SM00674">
    <property type="entry name" value="CENPB"/>
    <property type="match status" value="1"/>
</dbReference>
<protein>
    <recommendedName>
        <fullName evidence="2">HTH CENPB-type domain-containing protein</fullName>
    </recommendedName>
</protein>
<keyword evidence="1" id="KW-0238">DNA-binding</keyword>
<sequence>MNPTCKLLSINNKKNIIKEFENKTQIEFSEMESQLYAWVNLKRKNRRHVITIDIQAKSISISTILYGDNGFKASYGWTNRFKDRHSIRNLKITGEKLWADENAAKERYTFFPGCNIFGNLKLRLVVIGKSIDMNNS</sequence>
<reference evidence="3 4" key="1">
    <citation type="submission" date="2016-04" db="EMBL/GenBank/DDBJ databases">
        <title>The genome of Intoshia linei affirms orthonectids as highly simplified spiralians.</title>
        <authorList>
            <person name="Mikhailov K.V."/>
            <person name="Slusarev G.S."/>
            <person name="Nikitin M.A."/>
            <person name="Logacheva M.D."/>
            <person name="Penin A."/>
            <person name="Aleoshin V."/>
            <person name="Panchin Y.V."/>
        </authorList>
    </citation>
    <scope>NUCLEOTIDE SEQUENCE [LARGE SCALE GENOMIC DNA]</scope>
    <source>
        <strain evidence="3">Intl2013</strain>
        <tissue evidence="3">Whole animal</tissue>
    </source>
</reference>
<dbReference type="EMBL" id="LWCA01000419">
    <property type="protein sequence ID" value="OAF68601.1"/>
    <property type="molecule type" value="Genomic_DNA"/>
</dbReference>
<dbReference type="Pfam" id="PF03221">
    <property type="entry name" value="HTH_Tnp_Tc5"/>
    <property type="match status" value="1"/>
</dbReference>
<gene>
    <name evidence="3" type="ORF">A3Q56_03698</name>
</gene>
<dbReference type="InterPro" id="IPR006600">
    <property type="entry name" value="HTH_CenpB_DNA-bd_dom"/>
</dbReference>
<dbReference type="SUPFAM" id="SSF46689">
    <property type="entry name" value="Homeodomain-like"/>
    <property type="match status" value="1"/>
</dbReference>
<dbReference type="PROSITE" id="PS51253">
    <property type="entry name" value="HTH_CENPB"/>
    <property type="match status" value="1"/>
</dbReference>
<keyword evidence="4" id="KW-1185">Reference proteome</keyword>
<proteinExistence type="predicted"/>
<dbReference type="Gene3D" id="1.10.10.60">
    <property type="entry name" value="Homeodomain-like"/>
    <property type="match status" value="1"/>
</dbReference>
<dbReference type="GO" id="GO:0003677">
    <property type="term" value="F:DNA binding"/>
    <property type="evidence" value="ECO:0007669"/>
    <property type="project" value="UniProtKB-KW"/>
</dbReference>
<evidence type="ECO:0000256" key="1">
    <source>
        <dbReference type="ARBA" id="ARBA00023125"/>
    </source>
</evidence>
<dbReference type="AlphaFoldDB" id="A0A177B4S6"/>